<reference evidence="1 2" key="1">
    <citation type="submission" date="2015-01" db="EMBL/GenBank/DDBJ databases">
        <title>Vibrio sp. C94 JCM 19241 whole genome shotgun sequence.</title>
        <authorList>
            <person name="Sawabe T."/>
            <person name="Meirelles P."/>
            <person name="Feng G."/>
            <person name="Sayaka M."/>
            <person name="Hattori M."/>
            <person name="Ohkuma M."/>
        </authorList>
    </citation>
    <scope>NUCLEOTIDE SEQUENCE [LARGE SCALE GENOMIC DNA]</scope>
    <source>
        <strain evidence="2">JCM 19241</strain>
    </source>
</reference>
<dbReference type="Proteomes" id="UP000031666">
    <property type="component" value="Unassembled WGS sequence"/>
</dbReference>
<gene>
    <name evidence="1" type="ORF">JCM19241_1447</name>
</gene>
<organism evidence="1 2">
    <name type="scientific">Vibrio ishigakensis</name>
    <dbReference type="NCBI Taxonomy" id="1481914"/>
    <lineage>
        <taxon>Bacteria</taxon>
        <taxon>Pseudomonadati</taxon>
        <taxon>Pseudomonadota</taxon>
        <taxon>Gammaproteobacteria</taxon>
        <taxon>Vibrionales</taxon>
        <taxon>Vibrionaceae</taxon>
        <taxon>Vibrio</taxon>
    </lineage>
</organism>
<name>A0A0B8QKT2_9VIBR</name>
<comment type="caution">
    <text evidence="1">The sequence shown here is derived from an EMBL/GenBank/DDBJ whole genome shotgun (WGS) entry which is preliminary data.</text>
</comment>
<proteinExistence type="predicted"/>
<dbReference type="Gene3D" id="3.40.190.290">
    <property type="match status" value="1"/>
</dbReference>
<accession>A0A0B8QKT2</accession>
<protein>
    <submittedName>
        <fullName evidence="1">Uncharacterized protein</fullName>
    </submittedName>
</protein>
<sequence length="43" mass="4999">MRILPEVHDLKIPIYAVYQEKALMPLRVRALIDFLKEKGDAFG</sequence>
<dbReference type="AlphaFoldDB" id="A0A0B8QKT2"/>
<reference evidence="1 2" key="2">
    <citation type="submission" date="2015-01" db="EMBL/GenBank/DDBJ databases">
        <authorList>
            <consortium name="NBRP consortium"/>
            <person name="Sawabe T."/>
            <person name="Meirelles P."/>
            <person name="Feng G."/>
            <person name="Sayaka M."/>
            <person name="Hattori M."/>
            <person name="Ohkuma M."/>
        </authorList>
    </citation>
    <scope>NUCLEOTIDE SEQUENCE [LARGE SCALE GENOMIC DNA]</scope>
    <source>
        <strain evidence="2">JCM 19241</strain>
    </source>
</reference>
<evidence type="ECO:0000313" key="2">
    <source>
        <dbReference type="Proteomes" id="UP000031666"/>
    </source>
</evidence>
<dbReference type="STRING" id="1481914.JCM19241_1447"/>
<evidence type="ECO:0000313" key="1">
    <source>
        <dbReference type="EMBL" id="GAM75104.1"/>
    </source>
</evidence>
<dbReference type="EMBL" id="BBSC01000003">
    <property type="protein sequence ID" value="GAM75104.1"/>
    <property type="molecule type" value="Genomic_DNA"/>
</dbReference>